<feature type="transmembrane region" description="Helical" evidence="6">
    <location>
        <begin position="157"/>
        <end position="178"/>
    </location>
</feature>
<evidence type="ECO:0000313" key="7">
    <source>
        <dbReference type="EMBL" id="WLS79010.1"/>
    </source>
</evidence>
<evidence type="ECO:0000256" key="1">
    <source>
        <dbReference type="ARBA" id="ARBA00004651"/>
    </source>
</evidence>
<feature type="transmembrane region" description="Helical" evidence="6">
    <location>
        <begin position="84"/>
        <end position="104"/>
    </location>
</feature>
<dbReference type="Pfam" id="PF09678">
    <property type="entry name" value="Caa3_CtaG"/>
    <property type="match status" value="1"/>
</dbReference>
<dbReference type="EMBL" id="CP132353">
    <property type="protein sequence ID" value="WLS79010.1"/>
    <property type="molecule type" value="Genomic_DNA"/>
</dbReference>
<reference evidence="7 8" key="1">
    <citation type="submission" date="2023-07" db="EMBL/GenBank/DDBJ databases">
        <title>Pathogenic bacteria of pear tree diseases.</title>
        <authorList>
            <person name="Zhang Z."/>
            <person name="He L."/>
            <person name="Huang R."/>
        </authorList>
    </citation>
    <scope>NUCLEOTIDE SEQUENCE [LARGE SCALE GENOMIC DNA]</scope>
    <source>
        <strain evidence="7 8">DE2</strain>
    </source>
</reference>
<dbReference type="GO" id="GO:0005886">
    <property type="term" value="C:plasma membrane"/>
    <property type="evidence" value="ECO:0007669"/>
    <property type="project" value="UniProtKB-SubCell"/>
</dbReference>
<comment type="subcellular location">
    <subcellularLocation>
        <location evidence="1">Cell membrane</location>
        <topology evidence="1">Multi-pass membrane protein</topology>
    </subcellularLocation>
</comment>
<evidence type="ECO:0000256" key="3">
    <source>
        <dbReference type="ARBA" id="ARBA00022692"/>
    </source>
</evidence>
<evidence type="ECO:0000313" key="8">
    <source>
        <dbReference type="Proteomes" id="UP001228139"/>
    </source>
</evidence>
<feature type="transmembrane region" description="Helical" evidence="6">
    <location>
        <begin position="190"/>
        <end position="212"/>
    </location>
</feature>
<feature type="transmembrane region" description="Helical" evidence="6">
    <location>
        <begin position="46"/>
        <end position="64"/>
    </location>
</feature>
<protein>
    <submittedName>
        <fullName evidence="7">Cytochrome c oxidase assembly protein</fullName>
    </submittedName>
</protein>
<evidence type="ECO:0000256" key="5">
    <source>
        <dbReference type="ARBA" id="ARBA00023136"/>
    </source>
</evidence>
<evidence type="ECO:0000256" key="6">
    <source>
        <dbReference type="SAM" id="Phobius"/>
    </source>
</evidence>
<dbReference type="KEGG" id="epi:Q3V30_00370"/>
<gene>
    <name evidence="7" type="ORF">Q3V30_00370</name>
</gene>
<keyword evidence="3 6" id="KW-0812">Transmembrane</keyword>
<sequence length="274" mass="30175">MDHMSQHGGMGGQTVLFVLLAILPAVLLCLYLAAAFRLRKTAGWRLWRIVSFTLGTGLIITAIVPPVADWAHQDLRGHMVQHLMLGMFGPLGLVFGAPGTLLLRNVSAPAARRIMNFLKTPPVRFLIHPVTAALLDIGGMYLLYLTPLYTLTMTHPALFVFLHLHFVLSGYLFTWSIAGPDPAPGRPGRAVRLVVLFLATATHGILGKLMFGYGYPQGTSASLSEIQAAAQWMYYGGDLAELLLIIAFFAMWFRQRSTLPELFAEKRTSVISQK</sequence>
<dbReference type="AlphaFoldDB" id="A0AA50HQG3"/>
<accession>A0AA50HQG3</accession>
<name>A0AA50HQG3_9GAMM</name>
<proteinExistence type="predicted"/>
<dbReference type="InterPro" id="IPR019108">
    <property type="entry name" value="Caa3_assmbl_CtaG-rel"/>
</dbReference>
<keyword evidence="8" id="KW-1185">Reference proteome</keyword>
<dbReference type="Proteomes" id="UP001228139">
    <property type="component" value="Chromosome"/>
</dbReference>
<evidence type="ECO:0000256" key="4">
    <source>
        <dbReference type="ARBA" id="ARBA00022989"/>
    </source>
</evidence>
<organism evidence="7 8">
    <name type="scientific">Erwinia pyri</name>
    <dbReference type="NCBI Taxonomy" id="3062598"/>
    <lineage>
        <taxon>Bacteria</taxon>
        <taxon>Pseudomonadati</taxon>
        <taxon>Pseudomonadota</taxon>
        <taxon>Gammaproteobacteria</taxon>
        <taxon>Enterobacterales</taxon>
        <taxon>Erwiniaceae</taxon>
        <taxon>Erwinia</taxon>
    </lineage>
</organism>
<feature type="transmembrane region" description="Helical" evidence="6">
    <location>
        <begin position="15"/>
        <end position="34"/>
    </location>
</feature>
<feature type="transmembrane region" description="Helical" evidence="6">
    <location>
        <begin position="125"/>
        <end position="145"/>
    </location>
</feature>
<feature type="transmembrane region" description="Helical" evidence="6">
    <location>
        <begin position="232"/>
        <end position="253"/>
    </location>
</feature>
<keyword evidence="2" id="KW-1003">Cell membrane</keyword>
<keyword evidence="5 6" id="KW-0472">Membrane</keyword>
<evidence type="ECO:0000256" key="2">
    <source>
        <dbReference type="ARBA" id="ARBA00022475"/>
    </source>
</evidence>
<dbReference type="RefSeq" id="WP_306209393.1">
    <property type="nucleotide sequence ID" value="NZ_CP132353.1"/>
</dbReference>
<keyword evidence="4 6" id="KW-1133">Transmembrane helix</keyword>